<dbReference type="InterPro" id="IPR019956">
    <property type="entry name" value="Ubiquitin_dom"/>
</dbReference>
<feature type="domain" description="Ubiquitin-like" evidence="1">
    <location>
        <begin position="123"/>
        <end position="149"/>
    </location>
</feature>
<gene>
    <name evidence="2" type="ORF">RJ641_016689</name>
</gene>
<dbReference type="EMBL" id="JBAMMX010000022">
    <property type="protein sequence ID" value="KAK6918267.1"/>
    <property type="molecule type" value="Genomic_DNA"/>
</dbReference>
<dbReference type="SUPFAM" id="SSF54236">
    <property type="entry name" value="Ubiquitin-like"/>
    <property type="match status" value="1"/>
</dbReference>
<dbReference type="PROSITE" id="PS50053">
    <property type="entry name" value="UBIQUITIN_2"/>
    <property type="match status" value="1"/>
</dbReference>
<keyword evidence="3" id="KW-1185">Reference proteome</keyword>
<dbReference type="Gene3D" id="3.10.20.90">
    <property type="entry name" value="Phosphatidylinositol 3-kinase Catalytic Subunit, Chain A, domain 1"/>
    <property type="match status" value="1"/>
</dbReference>
<dbReference type="InterPro" id="IPR029071">
    <property type="entry name" value="Ubiquitin-like_domsf"/>
</dbReference>
<accession>A0AAN8UZF9</accession>
<dbReference type="InterPro" id="IPR000626">
    <property type="entry name" value="Ubiquitin-like_dom"/>
</dbReference>
<sequence>MSPCCVLTISYLISRILGPFPCENLSSSSSHIPLAVSWYTMLSCNSLLSELRIQDITIELQVIQFSSSGSPSAGFGSLPSTNTILCLDNNALVMALLHVRFDWQIIRDIFIGTCSSTIFAIKGIPPDQQRLIFAGKQLEDGRTLVDDNI</sequence>
<proteinExistence type="predicted"/>
<dbReference type="PRINTS" id="PR00348">
    <property type="entry name" value="UBIQUITIN"/>
</dbReference>
<evidence type="ECO:0000313" key="2">
    <source>
        <dbReference type="EMBL" id="KAK6918267.1"/>
    </source>
</evidence>
<evidence type="ECO:0000259" key="1">
    <source>
        <dbReference type="PROSITE" id="PS50053"/>
    </source>
</evidence>
<dbReference type="Proteomes" id="UP001370490">
    <property type="component" value="Unassembled WGS sequence"/>
</dbReference>
<comment type="caution">
    <text evidence="2">The sequence shown here is derived from an EMBL/GenBank/DDBJ whole genome shotgun (WGS) entry which is preliminary data.</text>
</comment>
<organism evidence="2 3">
    <name type="scientific">Dillenia turbinata</name>
    <dbReference type="NCBI Taxonomy" id="194707"/>
    <lineage>
        <taxon>Eukaryota</taxon>
        <taxon>Viridiplantae</taxon>
        <taxon>Streptophyta</taxon>
        <taxon>Embryophyta</taxon>
        <taxon>Tracheophyta</taxon>
        <taxon>Spermatophyta</taxon>
        <taxon>Magnoliopsida</taxon>
        <taxon>eudicotyledons</taxon>
        <taxon>Gunneridae</taxon>
        <taxon>Pentapetalae</taxon>
        <taxon>Dilleniales</taxon>
        <taxon>Dilleniaceae</taxon>
        <taxon>Dillenia</taxon>
    </lineage>
</organism>
<name>A0AAN8UZF9_9MAGN</name>
<evidence type="ECO:0000313" key="3">
    <source>
        <dbReference type="Proteomes" id="UP001370490"/>
    </source>
</evidence>
<dbReference type="AlphaFoldDB" id="A0AAN8UZF9"/>
<dbReference type="Pfam" id="PF00240">
    <property type="entry name" value="ubiquitin"/>
    <property type="match status" value="1"/>
</dbReference>
<protein>
    <submittedName>
        <fullName evidence="2">Ubiquitin-like domain</fullName>
    </submittedName>
</protein>
<reference evidence="2 3" key="1">
    <citation type="submission" date="2023-12" db="EMBL/GenBank/DDBJ databases">
        <title>A high-quality genome assembly for Dillenia turbinata (Dilleniales).</title>
        <authorList>
            <person name="Chanderbali A."/>
        </authorList>
    </citation>
    <scope>NUCLEOTIDE SEQUENCE [LARGE SCALE GENOMIC DNA]</scope>
    <source>
        <strain evidence="2">LSX21</strain>
        <tissue evidence="2">Leaf</tissue>
    </source>
</reference>